<sequence length="50" mass="5916">MAGMSRKEISVFLKSGMDMTYFIYFMDISDGILYDYFYEERGNESYGVPF</sequence>
<proteinExistence type="predicted"/>
<reference evidence="1" key="1">
    <citation type="submission" date="2020-10" db="EMBL/GenBank/DDBJ databases">
        <authorList>
            <person name="Gilroy R."/>
        </authorList>
    </citation>
    <scope>NUCLEOTIDE SEQUENCE</scope>
    <source>
        <strain evidence="1">ChiSjej5B23-6657</strain>
    </source>
</reference>
<reference evidence="1" key="2">
    <citation type="journal article" date="2021" name="PeerJ">
        <title>Extensive microbial diversity within the chicken gut microbiome revealed by metagenomics and culture.</title>
        <authorList>
            <person name="Gilroy R."/>
            <person name="Ravi A."/>
            <person name="Getino M."/>
            <person name="Pursley I."/>
            <person name="Horton D.L."/>
            <person name="Alikhan N.F."/>
            <person name="Baker D."/>
            <person name="Gharbi K."/>
            <person name="Hall N."/>
            <person name="Watson M."/>
            <person name="Adriaenssens E.M."/>
            <person name="Foster-Nyarko E."/>
            <person name="Jarju S."/>
            <person name="Secka A."/>
            <person name="Antonio M."/>
            <person name="Oren A."/>
            <person name="Chaudhuri R.R."/>
            <person name="La Ragione R."/>
            <person name="Hildebrand F."/>
            <person name="Pallen M.J."/>
        </authorList>
    </citation>
    <scope>NUCLEOTIDE SEQUENCE</scope>
    <source>
        <strain evidence="1">ChiSjej5B23-6657</strain>
    </source>
</reference>
<dbReference type="Proteomes" id="UP000823912">
    <property type="component" value="Unassembled WGS sequence"/>
</dbReference>
<comment type="caution">
    <text evidence="1">The sequence shown here is derived from an EMBL/GenBank/DDBJ whole genome shotgun (WGS) entry which is preliminary data.</text>
</comment>
<name>A0A9D1E8G2_9FIRM</name>
<evidence type="ECO:0000313" key="1">
    <source>
        <dbReference type="EMBL" id="HIR69941.1"/>
    </source>
</evidence>
<evidence type="ECO:0000313" key="2">
    <source>
        <dbReference type="Proteomes" id="UP000823912"/>
    </source>
</evidence>
<gene>
    <name evidence="1" type="ORF">IAA55_01525</name>
</gene>
<protein>
    <submittedName>
        <fullName evidence="1">Uncharacterized protein</fullName>
    </submittedName>
</protein>
<dbReference type="AlphaFoldDB" id="A0A9D1E8G2"/>
<dbReference type="EMBL" id="DVHM01000028">
    <property type="protein sequence ID" value="HIR69941.1"/>
    <property type="molecule type" value="Genomic_DNA"/>
</dbReference>
<organism evidence="1 2">
    <name type="scientific">Candidatus Pullilachnospira gallistercoris</name>
    <dbReference type="NCBI Taxonomy" id="2840911"/>
    <lineage>
        <taxon>Bacteria</taxon>
        <taxon>Bacillati</taxon>
        <taxon>Bacillota</taxon>
        <taxon>Clostridia</taxon>
        <taxon>Lachnospirales</taxon>
        <taxon>Lachnospiraceae</taxon>
        <taxon>Lachnospiraceae incertae sedis</taxon>
        <taxon>Candidatus Pullilachnospira</taxon>
    </lineage>
</organism>
<accession>A0A9D1E8G2</accession>